<evidence type="ECO:0000313" key="2">
    <source>
        <dbReference type="Proteomes" id="UP000681075"/>
    </source>
</evidence>
<name>A0A8S8XFS6_9PROT</name>
<evidence type="ECO:0000313" key="1">
    <source>
        <dbReference type="EMBL" id="GIL40297.1"/>
    </source>
</evidence>
<keyword evidence="2" id="KW-1185">Reference proteome</keyword>
<sequence>MPLEDRLESLRTKHASLETALRRESHRPYPDSETVLKLKREKLRVKDEMQRLVPVQYPAI</sequence>
<dbReference type="Proteomes" id="UP000681075">
    <property type="component" value="Unassembled WGS sequence"/>
</dbReference>
<proteinExistence type="predicted"/>
<dbReference type="AlphaFoldDB" id="A0A8S8XFS6"/>
<evidence type="ECO:0008006" key="3">
    <source>
        <dbReference type="Google" id="ProtNLM"/>
    </source>
</evidence>
<dbReference type="EMBL" id="BOPV01000001">
    <property type="protein sequence ID" value="GIL40297.1"/>
    <property type="molecule type" value="Genomic_DNA"/>
</dbReference>
<protein>
    <recommendedName>
        <fullName evidence="3">DUF465 domain-containing protein</fullName>
    </recommendedName>
</protein>
<dbReference type="Pfam" id="PF04325">
    <property type="entry name" value="DUF465"/>
    <property type="match status" value="1"/>
</dbReference>
<dbReference type="InterPro" id="IPR038444">
    <property type="entry name" value="DUF465_sf"/>
</dbReference>
<accession>A0A8S8XFS6</accession>
<comment type="caution">
    <text evidence="1">The sequence shown here is derived from an EMBL/GenBank/DDBJ whole genome shotgun (WGS) entry which is preliminary data.</text>
</comment>
<dbReference type="InterPro" id="IPR007420">
    <property type="entry name" value="DUF465"/>
</dbReference>
<gene>
    <name evidence="1" type="ORF">TMPK1_25340</name>
</gene>
<dbReference type="RefSeq" id="WP_420243401.1">
    <property type="nucleotide sequence ID" value="NZ_BOPV01000001.1"/>
</dbReference>
<reference evidence="1" key="1">
    <citation type="submission" date="2021-02" db="EMBL/GenBank/DDBJ databases">
        <title>Genome sequence of Rhodospirillales sp. strain TMPK1 isolated from soil.</title>
        <authorList>
            <person name="Nakai R."/>
            <person name="Kusada H."/>
            <person name="Tamaki H."/>
        </authorList>
    </citation>
    <scope>NUCLEOTIDE SEQUENCE</scope>
    <source>
        <strain evidence="1">TMPK1</strain>
    </source>
</reference>
<dbReference type="Gene3D" id="6.10.280.50">
    <property type="match status" value="1"/>
</dbReference>
<organism evidence="1 2">
    <name type="scientific">Roseiterribacter gracilis</name>
    <dbReference type="NCBI Taxonomy" id="2812848"/>
    <lineage>
        <taxon>Bacteria</taxon>
        <taxon>Pseudomonadati</taxon>
        <taxon>Pseudomonadota</taxon>
        <taxon>Alphaproteobacteria</taxon>
        <taxon>Rhodospirillales</taxon>
        <taxon>Roseiterribacteraceae</taxon>
        <taxon>Roseiterribacter</taxon>
    </lineage>
</organism>